<reference evidence="2" key="1">
    <citation type="journal article" date="2023" name="Mol. Phylogenet. Evol.">
        <title>Genome-scale phylogeny and comparative genomics of the fungal order Sordariales.</title>
        <authorList>
            <person name="Hensen N."/>
            <person name="Bonometti L."/>
            <person name="Westerberg I."/>
            <person name="Brannstrom I.O."/>
            <person name="Guillou S."/>
            <person name="Cros-Aarteil S."/>
            <person name="Calhoun S."/>
            <person name="Haridas S."/>
            <person name="Kuo A."/>
            <person name="Mondo S."/>
            <person name="Pangilinan J."/>
            <person name="Riley R."/>
            <person name="LaButti K."/>
            <person name="Andreopoulos B."/>
            <person name="Lipzen A."/>
            <person name="Chen C."/>
            <person name="Yan M."/>
            <person name="Daum C."/>
            <person name="Ng V."/>
            <person name="Clum A."/>
            <person name="Steindorff A."/>
            <person name="Ohm R.A."/>
            <person name="Martin F."/>
            <person name="Silar P."/>
            <person name="Natvig D.O."/>
            <person name="Lalanne C."/>
            <person name="Gautier V."/>
            <person name="Ament-Velasquez S.L."/>
            <person name="Kruys A."/>
            <person name="Hutchinson M.I."/>
            <person name="Powell A.J."/>
            <person name="Barry K."/>
            <person name="Miller A.N."/>
            <person name="Grigoriev I.V."/>
            <person name="Debuchy R."/>
            <person name="Gladieux P."/>
            <person name="Hiltunen Thoren M."/>
            <person name="Johannesson H."/>
        </authorList>
    </citation>
    <scope>NUCLEOTIDE SEQUENCE</scope>
    <source>
        <strain evidence="2">CBS 532.94</strain>
    </source>
</reference>
<dbReference type="Gene3D" id="3.40.220.10">
    <property type="entry name" value="Leucine Aminopeptidase, subunit E, domain 1"/>
    <property type="match status" value="1"/>
</dbReference>
<proteinExistence type="predicted"/>
<dbReference type="AlphaFoldDB" id="A0AAN7H7Y3"/>
<dbReference type="InterPro" id="IPR002589">
    <property type="entry name" value="Macro_dom"/>
</dbReference>
<protein>
    <recommendedName>
        <fullName evidence="1">Macro domain-containing protein</fullName>
    </recommendedName>
</protein>
<evidence type="ECO:0000313" key="3">
    <source>
        <dbReference type="Proteomes" id="UP001303760"/>
    </source>
</evidence>
<keyword evidence="3" id="KW-1185">Reference proteome</keyword>
<name>A0AAN7H7Y3_9PEZI</name>
<dbReference type="EMBL" id="MU860407">
    <property type="protein sequence ID" value="KAK4234168.1"/>
    <property type="molecule type" value="Genomic_DNA"/>
</dbReference>
<evidence type="ECO:0000313" key="2">
    <source>
        <dbReference type="EMBL" id="KAK4234168.1"/>
    </source>
</evidence>
<reference evidence="2" key="2">
    <citation type="submission" date="2023-05" db="EMBL/GenBank/DDBJ databases">
        <authorList>
            <consortium name="Lawrence Berkeley National Laboratory"/>
            <person name="Steindorff A."/>
            <person name="Hensen N."/>
            <person name="Bonometti L."/>
            <person name="Westerberg I."/>
            <person name="Brannstrom I.O."/>
            <person name="Guillou S."/>
            <person name="Cros-Aarteil S."/>
            <person name="Calhoun S."/>
            <person name="Haridas S."/>
            <person name="Kuo A."/>
            <person name="Mondo S."/>
            <person name="Pangilinan J."/>
            <person name="Riley R."/>
            <person name="Labutti K."/>
            <person name="Andreopoulos B."/>
            <person name="Lipzen A."/>
            <person name="Chen C."/>
            <person name="Yanf M."/>
            <person name="Daum C."/>
            <person name="Ng V."/>
            <person name="Clum A."/>
            <person name="Ohm R."/>
            <person name="Martin F."/>
            <person name="Silar P."/>
            <person name="Natvig D."/>
            <person name="Lalanne C."/>
            <person name="Gautier V."/>
            <person name="Ament-Velasquez S.L."/>
            <person name="Kruys A."/>
            <person name="Hutchinson M.I."/>
            <person name="Powell A.J."/>
            <person name="Barry K."/>
            <person name="Miller A.N."/>
            <person name="Grigoriev I.V."/>
            <person name="Debuchy R."/>
            <person name="Gladieux P."/>
            <person name="Thoren M.H."/>
            <person name="Johannesson H."/>
        </authorList>
    </citation>
    <scope>NUCLEOTIDE SEQUENCE</scope>
    <source>
        <strain evidence="2">CBS 532.94</strain>
    </source>
</reference>
<sequence length="116" mass="12744">MTDAYDLPCRKVIHAVGPVYRQQSPEESARLLAGCYTRSLELAVENGCRTIAFPAISTGVYGHPSREAAPAALGAIRQFLEGLRGEGIERVLIVTFKGEDEEAYKEFLPRFFPPAS</sequence>
<dbReference type="PROSITE" id="PS51154">
    <property type="entry name" value="MACRO"/>
    <property type="match status" value="1"/>
</dbReference>
<accession>A0AAN7H7Y3</accession>
<gene>
    <name evidence="2" type="ORF">C8A03DRAFT_38065</name>
</gene>
<dbReference type="InterPro" id="IPR043472">
    <property type="entry name" value="Macro_dom-like"/>
</dbReference>
<feature type="domain" description="Macro" evidence="1">
    <location>
        <begin position="1"/>
        <end position="112"/>
    </location>
</feature>
<dbReference type="PANTHER" id="PTHR11106">
    <property type="entry name" value="GANGLIOSIDE INDUCED DIFFERENTIATION ASSOCIATED PROTEIN 2-RELATED"/>
    <property type="match status" value="1"/>
</dbReference>
<evidence type="ECO:0000259" key="1">
    <source>
        <dbReference type="PROSITE" id="PS51154"/>
    </source>
</evidence>
<organism evidence="2 3">
    <name type="scientific">Achaetomium macrosporum</name>
    <dbReference type="NCBI Taxonomy" id="79813"/>
    <lineage>
        <taxon>Eukaryota</taxon>
        <taxon>Fungi</taxon>
        <taxon>Dikarya</taxon>
        <taxon>Ascomycota</taxon>
        <taxon>Pezizomycotina</taxon>
        <taxon>Sordariomycetes</taxon>
        <taxon>Sordariomycetidae</taxon>
        <taxon>Sordariales</taxon>
        <taxon>Chaetomiaceae</taxon>
        <taxon>Achaetomium</taxon>
    </lineage>
</organism>
<dbReference type="PANTHER" id="PTHR11106:SF27">
    <property type="entry name" value="MACRO DOMAIN-CONTAINING PROTEIN"/>
    <property type="match status" value="1"/>
</dbReference>
<dbReference type="SUPFAM" id="SSF52949">
    <property type="entry name" value="Macro domain-like"/>
    <property type="match status" value="1"/>
</dbReference>
<dbReference type="Proteomes" id="UP001303760">
    <property type="component" value="Unassembled WGS sequence"/>
</dbReference>
<dbReference type="Pfam" id="PF01661">
    <property type="entry name" value="Macro"/>
    <property type="match status" value="1"/>
</dbReference>
<comment type="caution">
    <text evidence="2">The sequence shown here is derived from an EMBL/GenBank/DDBJ whole genome shotgun (WGS) entry which is preliminary data.</text>
</comment>